<comment type="similarity">
    <text evidence="1">Belongs to the phosphatase 2A regulatory subunit B56 family.</text>
</comment>
<evidence type="ECO:0000313" key="4">
    <source>
        <dbReference type="Proteomes" id="UP001158576"/>
    </source>
</evidence>
<dbReference type="SUPFAM" id="SSF48371">
    <property type="entry name" value="ARM repeat"/>
    <property type="match status" value="1"/>
</dbReference>
<dbReference type="InterPro" id="IPR011989">
    <property type="entry name" value="ARM-like"/>
</dbReference>
<dbReference type="InterPro" id="IPR002554">
    <property type="entry name" value="PP2A_B56"/>
</dbReference>
<name>A0ABN7TBW8_OIKDI</name>
<evidence type="ECO:0000256" key="2">
    <source>
        <dbReference type="SAM" id="MobiDB-lite"/>
    </source>
</evidence>
<reference evidence="3 4" key="1">
    <citation type="submission" date="2021-04" db="EMBL/GenBank/DDBJ databases">
        <authorList>
            <person name="Bliznina A."/>
        </authorList>
    </citation>
    <scope>NUCLEOTIDE SEQUENCE [LARGE SCALE GENOMIC DNA]</scope>
</reference>
<feature type="compositionally biased region" description="Polar residues" evidence="2">
    <location>
        <begin position="464"/>
        <end position="474"/>
    </location>
</feature>
<dbReference type="EMBL" id="OU015567">
    <property type="protein sequence ID" value="CAG5114136.1"/>
    <property type="molecule type" value="Genomic_DNA"/>
</dbReference>
<protein>
    <submittedName>
        <fullName evidence="3">Oidioi.mRNA.OKI2018_I69.chr2.g8205.t1.cds</fullName>
    </submittedName>
</protein>
<dbReference type="Proteomes" id="UP001158576">
    <property type="component" value="Chromosome 2"/>
</dbReference>
<accession>A0ABN7TBW8</accession>
<feature type="region of interest" description="Disordered" evidence="2">
    <location>
        <begin position="447"/>
        <end position="488"/>
    </location>
</feature>
<evidence type="ECO:0000313" key="3">
    <source>
        <dbReference type="EMBL" id="CAG5114136.1"/>
    </source>
</evidence>
<dbReference type="PANTHER" id="PTHR10257">
    <property type="entry name" value="SERINE/THREONINE PROTEIN PHOSPHATASE 2A PP2A REGULATORY SUBUNIT B"/>
    <property type="match status" value="1"/>
</dbReference>
<dbReference type="InterPro" id="IPR016024">
    <property type="entry name" value="ARM-type_fold"/>
</dbReference>
<dbReference type="PANTHER" id="PTHR10257:SF3">
    <property type="entry name" value="SERINE_THREONINE-PROTEIN PHOSPHATASE 2A 56 KDA REGULATORY SUBUNIT GAMMA ISOFORM"/>
    <property type="match status" value="1"/>
</dbReference>
<sequence>MPERKMLGVFSEMANKVKERNAQRKRAKTIGDRAIRTEFVPDEFFRLPPLRDAHPKEEKPLFLAKLKYCSHLYSFESKDPQTVRKRNNKSETVMELAEYAKASNLIFDEEILPEFIETIKVNIITEIPEYDDDDDEIFKEPQFEHIGFFLNILALFMGNKHMNPKECKKYINTSFIDDLFKQLHHPDERIREGIKTIIHQFYVKFVGHRTYIRKSMRNLILTFAYEDESYRGIPHILQVLSSIVSGFSTPLKYEHKVLLLKVLLPLHASTKFTDFSSSMSFLMIQYAQKDPSLSAIILHSILRTWPLANTPKELELLEEVEEILNNCDADVFREVCLPLFKRLGKCMGSQHYQVAERSLYFLNKTYILALIEENIQQVMPAIVPELVQTASNHWNHSIVLLVCELLRSLMELDEDLFSDLVAELDQEAESTVSIDSLDRRSTARKTIQAGMNRASDLKKRESAASLSPNRNSGSKNDKYVRRSAGRQK</sequence>
<keyword evidence="4" id="KW-1185">Reference proteome</keyword>
<organism evidence="3 4">
    <name type="scientific">Oikopleura dioica</name>
    <name type="common">Tunicate</name>
    <dbReference type="NCBI Taxonomy" id="34765"/>
    <lineage>
        <taxon>Eukaryota</taxon>
        <taxon>Metazoa</taxon>
        <taxon>Chordata</taxon>
        <taxon>Tunicata</taxon>
        <taxon>Appendicularia</taxon>
        <taxon>Copelata</taxon>
        <taxon>Oikopleuridae</taxon>
        <taxon>Oikopleura</taxon>
    </lineage>
</organism>
<gene>
    <name evidence="3" type="ORF">OKIOD_LOCUS16970</name>
</gene>
<dbReference type="Pfam" id="PF01603">
    <property type="entry name" value="B56"/>
    <property type="match status" value="1"/>
</dbReference>
<dbReference type="Gene3D" id="1.25.10.10">
    <property type="entry name" value="Leucine-rich Repeat Variant"/>
    <property type="match status" value="1"/>
</dbReference>
<proteinExistence type="inferred from homology"/>
<evidence type="ECO:0000256" key="1">
    <source>
        <dbReference type="ARBA" id="ARBA00009745"/>
    </source>
</evidence>